<accession>A0A0W7WSZ0</accession>
<dbReference type="NCBIfam" id="NF040526">
    <property type="entry name" value="SCO0930_lipo"/>
    <property type="match status" value="1"/>
</dbReference>
<dbReference type="InterPro" id="IPR005297">
    <property type="entry name" value="Lipoprotein_repeat"/>
</dbReference>
<feature type="chain" id="PRO_5006936655" description="Lipoprotein" evidence="2">
    <location>
        <begin position="33"/>
        <end position="353"/>
    </location>
</feature>
<reference evidence="3 4" key="1">
    <citation type="submission" date="2015-12" db="EMBL/GenBank/DDBJ databases">
        <title>Draft genome sequence of Streptomyces silvensis ATCC 53525, a producer of novel hormone antagonists.</title>
        <authorList>
            <person name="Johnston C.W."/>
            <person name="Li Y."/>
            <person name="Magarvey N.A."/>
        </authorList>
    </citation>
    <scope>NUCLEOTIDE SEQUENCE [LARGE SCALE GENOMIC DNA]</scope>
    <source>
        <strain evidence="3 4">ATCC 53525</strain>
    </source>
</reference>
<keyword evidence="4" id="KW-1185">Reference proteome</keyword>
<dbReference type="GO" id="GO:0043448">
    <property type="term" value="P:alkane catabolic process"/>
    <property type="evidence" value="ECO:0007669"/>
    <property type="project" value="TreeGrafter"/>
</dbReference>
<feature type="compositionally biased region" description="Gly residues" evidence="1">
    <location>
        <begin position="53"/>
        <end position="79"/>
    </location>
</feature>
<dbReference type="AlphaFoldDB" id="A0A0W7WSZ0"/>
<dbReference type="RefSeq" id="WP_058852166.1">
    <property type="nucleotide sequence ID" value="NZ_LOCL01000073.1"/>
</dbReference>
<dbReference type="PANTHER" id="PTHR39335">
    <property type="entry name" value="BLL4220 PROTEIN"/>
    <property type="match status" value="1"/>
</dbReference>
<gene>
    <name evidence="3" type="ORF">AT728_34820</name>
</gene>
<name>A0A0W7WSZ0_9ACTN</name>
<sequence>MRHVSGGSPGTRRSALLVAAAAALLTLTTACGQEKGEQSPKGQNVGAEAPVEGGAGDGYGSGEGEGDGDGYGAGSGSAEGAGKAKSAGQLAVRDSKKLGKVVTDSAGFTLYRFDKDTAQPPKSTCADACEAAWPVVPAKGAKAAPGVDESLLGEVARADGSKQLTIDGWPMYRFAKDTEPGDAKGQGVGGTWYAAAPDGKKAAPGTAGDADANGDANGDADAGADGGAAKPADRAGLSTRNDPELGEIVVDGNGMTVYRFTKDSAWPMKSACTGACLKKWPVVEPVDKNDTLGILKKGFVTFDRPDGQKQQTIDCWPLYTFAGDKKPGDTNGQGVGGTWYAAAPDGKAVGATK</sequence>
<dbReference type="InterPro" id="IPR047910">
    <property type="entry name" value="SCO0930-like"/>
</dbReference>
<feature type="signal peptide" evidence="2">
    <location>
        <begin position="1"/>
        <end position="32"/>
    </location>
</feature>
<evidence type="ECO:0000256" key="1">
    <source>
        <dbReference type="SAM" id="MobiDB-lite"/>
    </source>
</evidence>
<dbReference type="PROSITE" id="PS51257">
    <property type="entry name" value="PROKAR_LIPOPROTEIN"/>
    <property type="match status" value="1"/>
</dbReference>
<keyword evidence="2" id="KW-0732">Signal</keyword>
<organism evidence="3 4">
    <name type="scientific">Streptomyces silvensis</name>
    <dbReference type="NCBI Taxonomy" id="1765722"/>
    <lineage>
        <taxon>Bacteria</taxon>
        <taxon>Bacillati</taxon>
        <taxon>Actinomycetota</taxon>
        <taxon>Actinomycetes</taxon>
        <taxon>Kitasatosporales</taxon>
        <taxon>Streptomycetaceae</taxon>
        <taxon>Streptomyces</taxon>
    </lineage>
</organism>
<protein>
    <recommendedName>
        <fullName evidence="5">Lipoprotein</fullName>
    </recommendedName>
</protein>
<feature type="region of interest" description="Disordered" evidence="1">
    <location>
        <begin position="34"/>
        <end position="82"/>
    </location>
</feature>
<evidence type="ECO:0000256" key="2">
    <source>
        <dbReference type="SAM" id="SignalP"/>
    </source>
</evidence>
<dbReference type="PANTHER" id="PTHR39335:SF1">
    <property type="entry name" value="BLL4220 PROTEIN"/>
    <property type="match status" value="1"/>
</dbReference>
<evidence type="ECO:0000313" key="3">
    <source>
        <dbReference type="EMBL" id="KUF13620.1"/>
    </source>
</evidence>
<comment type="caution">
    <text evidence="3">The sequence shown here is derived from an EMBL/GenBank/DDBJ whole genome shotgun (WGS) entry which is preliminary data.</text>
</comment>
<feature type="compositionally biased region" description="Low complexity" evidence="1">
    <location>
        <begin position="200"/>
        <end position="236"/>
    </location>
</feature>
<evidence type="ECO:0000313" key="4">
    <source>
        <dbReference type="Proteomes" id="UP000054804"/>
    </source>
</evidence>
<dbReference type="STRING" id="1765722.AT728_34820"/>
<dbReference type="Proteomes" id="UP000054804">
    <property type="component" value="Unassembled WGS sequence"/>
</dbReference>
<feature type="region of interest" description="Disordered" evidence="1">
    <location>
        <begin position="200"/>
        <end position="245"/>
    </location>
</feature>
<dbReference type="OrthoDB" id="597632at2"/>
<dbReference type="Pfam" id="PF03640">
    <property type="entry name" value="Lipoprotein_15"/>
    <property type="match status" value="4"/>
</dbReference>
<evidence type="ECO:0008006" key="5">
    <source>
        <dbReference type="Google" id="ProtNLM"/>
    </source>
</evidence>
<proteinExistence type="predicted"/>
<dbReference type="EMBL" id="LOCL01000073">
    <property type="protein sequence ID" value="KUF13620.1"/>
    <property type="molecule type" value="Genomic_DNA"/>
</dbReference>